<gene>
    <name evidence="1" type="ORF">Fot_29409</name>
</gene>
<dbReference type="AlphaFoldDB" id="A0ABD1TS91"/>
<dbReference type="EMBL" id="JBFOLJ010000008">
    <property type="protein sequence ID" value="KAL2515438.1"/>
    <property type="molecule type" value="Genomic_DNA"/>
</dbReference>
<reference evidence="2" key="1">
    <citation type="submission" date="2024-07" db="EMBL/GenBank/DDBJ databases">
        <title>Two chromosome-level genome assemblies of Korean endemic species Abeliophyllum distichum and Forsythia ovata (Oleaceae).</title>
        <authorList>
            <person name="Jang H."/>
        </authorList>
    </citation>
    <scope>NUCLEOTIDE SEQUENCE [LARGE SCALE GENOMIC DNA]</scope>
</reference>
<keyword evidence="2" id="KW-1185">Reference proteome</keyword>
<evidence type="ECO:0000313" key="1">
    <source>
        <dbReference type="EMBL" id="KAL2515438.1"/>
    </source>
</evidence>
<organism evidence="1 2">
    <name type="scientific">Forsythia ovata</name>
    <dbReference type="NCBI Taxonomy" id="205694"/>
    <lineage>
        <taxon>Eukaryota</taxon>
        <taxon>Viridiplantae</taxon>
        <taxon>Streptophyta</taxon>
        <taxon>Embryophyta</taxon>
        <taxon>Tracheophyta</taxon>
        <taxon>Spermatophyta</taxon>
        <taxon>Magnoliopsida</taxon>
        <taxon>eudicotyledons</taxon>
        <taxon>Gunneridae</taxon>
        <taxon>Pentapetalae</taxon>
        <taxon>asterids</taxon>
        <taxon>lamiids</taxon>
        <taxon>Lamiales</taxon>
        <taxon>Oleaceae</taxon>
        <taxon>Forsythieae</taxon>
        <taxon>Forsythia</taxon>
    </lineage>
</organism>
<dbReference type="Proteomes" id="UP001604277">
    <property type="component" value="Unassembled WGS sequence"/>
</dbReference>
<evidence type="ECO:0000313" key="2">
    <source>
        <dbReference type="Proteomes" id="UP001604277"/>
    </source>
</evidence>
<accession>A0ABD1TS91</accession>
<comment type="caution">
    <text evidence="1">The sequence shown here is derived from an EMBL/GenBank/DDBJ whole genome shotgun (WGS) entry which is preliminary data.</text>
</comment>
<protein>
    <submittedName>
        <fullName evidence="1">Uncharacterized protein</fullName>
    </submittedName>
</protein>
<proteinExistence type="predicted"/>
<name>A0ABD1TS91_9LAMI</name>
<sequence>MEVLLPRNSLPASSKSRSTNNSFVMGDDFKEIWKLLTIPYSKLSIVSVMPQSHVEYLGKVKVNAWNPPPPSEARSPNLGLSKSALFQLGTRLFSPLPNWDSANQPSSNLGLGYSALSQLETWLFSPLPTWDSAIRSSPKWGPGN</sequence>